<dbReference type="OrthoDB" id="4849160at2759"/>
<keyword evidence="4 13" id="KW-0732">Signal</keyword>
<keyword evidence="8" id="KW-0624">Polysaccharide degradation</keyword>
<organism evidence="15 16">
    <name type="scientific">Plectosphaerella plurivora</name>
    <dbReference type="NCBI Taxonomy" id="936078"/>
    <lineage>
        <taxon>Eukaryota</taxon>
        <taxon>Fungi</taxon>
        <taxon>Dikarya</taxon>
        <taxon>Ascomycota</taxon>
        <taxon>Pezizomycotina</taxon>
        <taxon>Sordariomycetes</taxon>
        <taxon>Hypocreomycetidae</taxon>
        <taxon>Glomerellales</taxon>
        <taxon>Plectosphaerellaceae</taxon>
        <taxon>Plectosphaerella</taxon>
    </lineage>
</organism>
<feature type="compositionally biased region" description="Polar residues" evidence="12">
    <location>
        <begin position="271"/>
        <end position="283"/>
    </location>
</feature>
<accession>A0A9P8VMI3</accession>
<evidence type="ECO:0000256" key="6">
    <source>
        <dbReference type="ARBA" id="ARBA00023157"/>
    </source>
</evidence>
<comment type="catalytic activity">
    <reaction evidence="10">
        <text>[(1-&gt;4)-beta-D-glucosyl]n+m + reduced acceptor + O2 = 4-dehydro-beta-D-glucosyl-[(1-&gt;4)-beta-D-glucosyl]n-1 + [(1-&gt;4)-beta-D-glucosyl]m + acceptor + H2O.</text>
        <dbReference type="EC" id="1.14.99.56"/>
    </reaction>
</comment>
<evidence type="ECO:0000256" key="12">
    <source>
        <dbReference type="SAM" id="MobiDB-lite"/>
    </source>
</evidence>
<reference evidence="15" key="1">
    <citation type="journal article" date="2021" name="Nat. Commun.">
        <title>Genetic determinants of endophytism in the Arabidopsis root mycobiome.</title>
        <authorList>
            <person name="Mesny F."/>
            <person name="Miyauchi S."/>
            <person name="Thiergart T."/>
            <person name="Pickel B."/>
            <person name="Atanasova L."/>
            <person name="Karlsson M."/>
            <person name="Huettel B."/>
            <person name="Barry K.W."/>
            <person name="Haridas S."/>
            <person name="Chen C."/>
            <person name="Bauer D."/>
            <person name="Andreopoulos W."/>
            <person name="Pangilinan J."/>
            <person name="LaButti K."/>
            <person name="Riley R."/>
            <person name="Lipzen A."/>
            <person name="Clum A."/>
            <person name="Drula E."/>
            <person name="Henrissat B."/>
            <person name="Kohler A."/>
            <person name="Grigoriev I.V."/>
            <person name="Martin F.M."/>
            <person name="Hacquard S."/>
        </authorList>
    </citation>
    <scope>NUCLEOTIDE SEQUENCE</scope>
    <source>
        <strain evidence="15">MPI-SDFR-AT-0117</strain>
    </source>
</reference>
<dbReference type="Proteomes" id="UP000770015">
    <property type="component" value="Unassembled WGS sequence"/>
</dbReference>
<comment type="subcellular location">
    <subcellularLocation>
        <location evidence="2">Secreted</location>
    </subcellularLocation>
</comment>
<comment type="cofactor">
    <cofactor evidence="1">
        <name>Cu(2+)</name>
        <dbReference type="ChEBI" id="CHEBI:29036"/>
    </cofactor>
</comment>
<evidence type="ECO:0000256" key="10">
    <source>
        <dbReference type="ARBA" id="ARBA00045077"/>
    </source>
</evidence>
<dbReference type="GO" id="GO:0016787">
    <property type="term" value="F:hydrolase activity"/>
    <property type="evidence" value="ECO:0007669"/>
    <property type="project" value="UniProtKB-KW"/>
</dbReference>
<dbReference type="InterPro" id="IPR005103">
    <property type="entry name" value="AA9_LPMO"/>
</dbReference>
<evidence type="ECO:0000256" key="3">
    <source>
        <dbReference type="ARBA" id="ARBA00022525"/>
    </source>
</evidence>
<keyword evidence="3" id="KW-0964">Secreted</keyword>
<feature type="region of interest" description="Disordered" evidence="12">
    <location>
        <begin position="244"/>
        <end position="283"/>
    </location>
</feature>
<keyword evidence="7" id="KW-0119">Carbohydrate metabolism</keyword>
<gene>
    <name evidence="15" type="ORF">F5X68DRAFT_243873</name>
</gene>
<evidence type="ECO:0000256" key="8">
    <source>
        <dbReference type="ARBA" id="ARBA00023326"/>
    </source>
</evidence>
<dbReference type="InterPro" id="IPR049892">
    <property type="entry name" value="AA9"/>
</dbReference>
<comment type="similarity">
    <text evidence="9">Belongs to the polysaccharide monooxygenase AA9 family.</text>
</comment>
<evidence type="ECO:0000313" key="15">
    <source>
        <dbReference type="EMBL" id="KAH6695323.1"/>
    </source>
</evidence>
<dbReference type="EC" id="1.14.99.56" evidence="11"/>
<evidence type="ECO:0000256" key="13">
    <source>
        <dbReference type="SAM" id="SignalP"/>
    </source>
</evidence>
<dbReference type="EMBL" id="JAGSXJ010000002">
    <property type="protein sequence ID" value="KAH6695323.1"/>
    <property type="molecule type" value="Genomic_DNA"/>
</dbReference>
<evidence type="ECO:0000256" key="4">
    <source>
        <dbReference type="ARBA" id="ARBA00022729"/>
    </source>
</evidence>
<feature type="chain" id="PRO_5040279888" description="lytic cellulose monooxygenase (C4-dehydrogenating)" evidence="13">
    <location>
        <begin position="18"/>
        <end position="283"/>
    </location>
</feature>
<protein>
    <recommendedName>
        <fullName evidence="11">lytic cellulose monooxygenase (C4-dehydrogenating)</fullName>
        <ecNumber evidence="11">1.14.99.56</ecNumber>
    </recommendedName>
</protein>
<keyword evidence="16" id="KW-1185">Reference proteome</keyword>
<dbReference type="Pfam" id="PF03443">
    <property type="entry name" value="AA9"/>
    <property type="match status" value="1"/>
</dbReference>
<evidence type="ECO:0000256" key="2">
    <source>
        <dbReference type="ARBA" id="ARBA00004613"/>
    </source>
</evidence>
<feature type="compositionally biased region" description="Polar residues" evidence="12">
    <location>
        <begin position="250"/>
        <end position="262"/>
    </location>
</feature>
<evidence type="ECO:0000256" key="9">
    <source>
        <dbReference type="ARBA" id="ARBA00044502"/>
    </source>
</evidence>
<keyword evidence="5" id="KW-0136">Cellulose degradation</keyword>
<dbReference type="PANTHER" id="PTHR33353:SF34">
    <property type="entry name" value="ENDO-BETA-1,4-GLUCANASE D"/>
    <property type="match status" value="1"/>
</dbReference>
<dbReference type="Gene3D" id="2.70.50.70">
    <property type="match status" value="1"/>
</dbReference>
<name>A0A9P8VMI3_9PEZI</name>
<evidence type="ECO:0000313" key="16">
    <source>
        <dbReference type="Proteomes" id="UP000770015"/>
    </source>
</evidence>
<keyword evidence="6" id="KW-1015">Disulfide bond</keyword>
<evidence type="ECO:0000256" key="11">
    <source>
        <dbReference type="ARBA" id="ARBA00047174"/>
    </source>
</evidence>
<dbReference type="CDD" id="cd21175">
    <property type="entry name" value="LPMO_AA9"/>
    <property type="match status" value="1"/>
</dbReference>
<dbReference type="GO" id="GO:0005576">
    <property type="term" value="C:extracellular region"/>
    <property type="evidence" value="ECO:0007669"/>
    <property type="project" value="UniProtKB-SubCell"/>
</dbReference>
<evidence type="ECO:0000259" key="14">
    <source>
        <dbReference type="Pfam" id="PF03443"/>
    </source>
</evidence>
<evidence type="ECO:0000256" key="7">
    <source>
        <dbReference type="ARBA" id="ARBA00023277"/>
    </source>
</evidence>
<dbReference type="GO" id="GO:0030245">
    <property type="term" value="P:cellulose catabolic process"/>
    <property type="evidence" value="ECO:0007669"/>
    <property type="project" value="UniProtKB-KW"/>
</dbReference>
<dbReference type="AlphaFoldDB" id="A0A9P8VMI3"/>
<feature type="signal peptide" evidence="13">
    <location>
        <begin position="1"/>
        <end position="17"/>
    </location>
</feature>
<sequence length="283" mass="30796">MFALILLVAFLAIHVAAHGYVAFVSLDHHVYEGFRNHNPNPNPGAIGFSFTTPDEGPELDIANPDFVCRQNAQAPSVYGKVSAGGNVDVQWTSADLERNPNGWAHSGPIITYIANCDGDCTTADKTKLRWTKIHESGLISGPASSQGIWATDVMRENMGWVGFTIPASIAPGNYVIRNELLGLHRSHLMEPEYYPGCVAIEVTGNGTGDLLDKGVIASELYSTEDVQLYGFDFHNGEREKVWPLPGPTLYQDTGRGNETTGRTPKYRSRPSRNSTTPGVSVGY</sequence>
<evidence type="ECO:0000256" key="1">
    <source>
        <dbReference type="ARBA" id="ARBA00001973"/>
    </source>
</evidence>
<comment type="caution">
    <text evidence="15">The sequence shown here is derived from an EMBL/GenBank/DDBJ whole genome shotgun (WGS) entry which is preliminary data.</text>
</comment>
<proteinExistence type="inferred from homology"/>
<keyword evidence="15" id="KW-0378">Hydrolase</keyword>
<evidence type="ECO:0000256" key="5">
    <source>
        <dbReference type="ARBA" id="ARBA00023001"/>
    </source>
</evidence>
<feature type="domain" description="Auxiliary Activity family 9 catalytic" evidence="14">
    <location>
        <begin position="18"/>
        <end position="233"/>
    </location>
</feature>
<dbReference type="PANTHER" id="PTHR33353">
    <property type="entry name" value="PUTATIVE (AFU_ORTHOLOGUE AFUA_1G12560)-RELATED"/>
    <property type="match status" value="1"/>
</dbReference>